<keyword evidence="2 4" id="KW-0808">Transferase</keyword>
<dbReference type="GO" id="GO:0032259">
    <property type="term" value="P:methylation"/>
    <property type="evidence" value="ECO:0007669"/>
    <property type="project" value="UniProtKB-KW"/>
</dbReference>
<proteinExistence type="predicted"/>
<sequence length="292" mass="31859">MTNGDRDALTRALWRIYNRPDPPPLWVGGGGNLPWNDPAFSARMLREHLDETHGAASRPAAERAAQLDWLWARLGLRPGSRVLDLTCGPGLYAVALAQRGAQVTGVDFGPAAIAHARQLAAEAGLSDHCTFIEADVRDYAPEPAAYDAALFLYGQLAVFSRHEAAALLAKTAAALRPGGRLVVELLDPVRVDKRDSAWWYTDDGGLWGERPYLHLGERRWDAAARASIERYLILHLETGALDEIILGDQTYEVEEMAGLLRAAGFAAVTSFAAWDGLGLYDAAEWVVYLAVN</sequence>
<dbReference type="AlphaFoldDB" id="A0A160T1J1"/>
<protein>
    <submittedName>
        <fullName evidence="4">Trans-aconitate 2-methyltransferase</fullName>
        <ecNumber evidence="4">2.1.1.144</ecNumber>
    </submittedName>
</protein>
<evidence type="ECO:0000313" key="5">
    <source>
        <dbReference type="Proteomes" id="UP000215027"/>
    </source>
</evidence>
<dbReference type="GO" id="GO:0030798">
    <property type="term" value="F:trans-aconitate 2-methyltransferase activity"/>
    <property type="evidence" value="ECO:0007669"/>
    <property type="project" value="UniProtKB-EC"/>
</dbReference>
<evidence type="ECO:0000259" key="3">
    <source>
        <dbReference type="Pfam" id="PF13649"/>
    </source>
</evidence>
<dbReference type="EC" id="2.1.1.144" evidence="4"/>
<feature type="domain" description="Methyltransferase" evidence="3">
    <location>
        <begin position="82"/>
        <end position="179"/>
    </location>
</feature>
<gene>
    <name evidence="4" type="ORF">CFX0092_A1566</name>
</gene>
<organism evidence="4 5">
    <name type="scientific">Candidatus Promineifilum breve</name>
    <dbReference type="NCBI Taxonomy" id="1806508"/>
    <lineage>
        <taxon>Bacteria</taxon>
        <taxon>Bacillati</taxon>
        <taxon>Chloroflexota</taxon>
        <taxon>Ardenticatenia</taxon>
        <taxon>Candidatus Promineifilales</taxon>
        <taxon>Candidatus Promineifilaceae</taxon>
        <taxon>Candidatus Promineifilum</taxon>
    </lineage>
</organism>
<dbReference type="PANTHER" id="PTHR43861:SF1">
    <property type="entry name" value="TRANS-ACONITATE 2-METHYLTRANSFERASE"/>
    <property type="match status" value="1"/>
</dbReference>
<dbReference type="CDD" id="cd02440">
    <property type="entry name" value="AdoMet_MTases"/>
    <property type="match status" value="1"/>
</dbReference>
<dbReference type="Gene3D" id="3.40.50.150">
    <property type="entry name" value="Vaccinia Virus protein VP39"/>
    <property type="match status" value="1"/>
</dbReference>
<dbReference type="InterPro" id="IPR041698">
    <property type="entry name" value="Methyltransf_25"/>
</dbReference>
<evidence type="ECO:0000256" key="2">
    <source>
        <dbReference type="ARBA" id="ARBA00022679"/>
    </source>
</evidence>
<evidence type="ECO:0000313" key="4">
    <source>
        <dbReference type="EMBL" id="CUS03444.2"/>
    </source>
</evidence>
<name>A0A160T1J1_9CHLR</name>
<dbReference type="KEGG" id="pbf:CFX0092_A1566"/>
<keyword evidence="1 4" id="KW-0489">Methyltransferase</keyword>
<evidence type="ECO:0000256" key="1">
    <source>
        <dbReference type="ARBA" id="ARBA00022603"/>
    </source>
</evidence>
<dbReference type="EMBL" id="LN890655">
    <property type="protein sequence ID" value="CUS03444.2"/>
    <property type="molecule type" value="Genomic_DNA"/>
</dbReference>
<dbReference type="InterPro" id="IPR029063">
    <property type="entry name" value="SAM-dependent_MTases_sf"/>
</dbReference>
<keyword evidence="5" id="KW-1185">Reference proteome</keyword>
<reference evidence="4" key="1">
    <citation type="submission" date="2016-01" db="EMBL/GenBank/DDBJ databases">
        <authorList>
            <person name="Mcilroy J.S."/>
            <person name="Karst M S."/>
            <person name="Albertsen M."/>
        </authorList>
    </citation>
    <scope>NUCLEOTIDE SEQUENCE</scope>
    <source>
        <strain evidence="4">Cfx-K</strain>
    </source>
</reference>
<dbReference type="RefSeq" id="WP_157912976.1">
    <property type="nucleotide sequence ID" value="NZ_LN890655.1"/>
</dbReference>
<dbReference type="PANTHER" id="PTHR43861">
    <property type="entry name" value="TRANS-ACONITATE 2-METHYLTRANSFERASE-RELATED"/>
    <property type="match status" value="1"/>
</dbReference>
<dbReference type="Proteomes" id="UP000215027">
    <property type="component" value="Chromosome I"/>
</dbReference>
<accession>A0A160T1J1</accession>
<dbReference type="OrthoDB" id="5522265at2"/>
<dbReference type="Pfam" id="PF13649">
    <property type="entry name" value="Methyltransf_25"/>
    <property type="match status" value="1"/>
</dbReference>
<dbReference type="SUPFAM" id="SSF53335">
    <property type="entry name" value="S-adenosyl-L-methionine-dependent methyltransferases"/>
    <property type="match status" value="1"/>
</dbReference>